<dbReference type="Gene3D" id="3.40.50.300">
    <property type="entry name" value="P-loop containing nucleotide triphosphate hydrolases"/>
    <property type="match status" value="1"/>
</dbReference>
<organism evidence="3 5">
    <name type="scientific">Medicago truncatula</name>
    <name type="common">Barrel medic</name>
    <name type="synonym">Medicago tribuloides</name>
    <dbReference type="NCBI Taxonomy" id="3880"/>
    <lineage>
        <taxon>Eukaryota</taxon>
        <taxon>Viridiplantae</taxon>
        <taxon>Streptophyta</taxon>
        <taxon>Embryophyta</taxon>
        <taxon>Tracheophyta</taxon>
        <taxon>Spermatophyta</taxon>
        <taxon>Magnoliopsida</taxon>
        <taxon>eudicotyledons</taxon>
        <taxon>Gunneridae</taxon>
        <taxon>Pentapetalae</taxon>
        <taxon>rosids</taxon>
        <taxon>fabids</taxon>
        <taxon>Fabales</taxon>
        <taxon>Fabaceae</taxon>
        <taxon>Papilionoideae</taxon>
        <taxon>50 kb inversion clade</taxon>
        <taxon>NPAAA clade</taxon>
        <taxon>Hologalegina</taxon>
        <taxon>IRL clade</taxon>
        <taxon>Trifolieae</taxon>
        <taxon>Medicago</taxon>
    </lineage>
</organism>
<dbReference type="PROSITE" id="PS50104">
    <property type="entry name" value="TIR"/>
    <property type="match status" value="1"/>
</dbReference>
<dbReference type="Gene3D" id="3.40.50.10140">
    <property type="entry name" value="Toll/interleukin-1 receptor homology (TIR) domain"/>
    <property type="match status" value="1"/>
</dbReference>
<feature type="domain" description="TIR" evidence="2">
    <location>
        <begin position="16"/>
        <end position="185"/>
    </location>
</feature>
<dbReference type="EnsemblPlants" id="KEH26857">
    <property type="protein sequence ID" value="KEH26857"/>
    <property type="gene ID" value="MTR_6g478010"/>
</dbReference>
<sequence>MAMQLPSSSSSFSSAFTYQVFLSFRGTDTRHGFTGNLYKALTDKGIKTFIDDNDLQRGDEITPSLLKAIEESRIFIPVFSINYATSKFCLDELVHIIHCYKTKGRLVLPVFFGVDPTNVRHHTGPYGEALAGHEKRFQNDKDNMERLHQWKLALTQAANLSGYHSSPGYEYKFIGDIVKYISNKISRQHLHVANYPVGLQSRVQQVKSLLGEGYDNGVRMVGLYGTGGLASNKLKHLQEELLLKALQLKIKLGGVSEGIPYIKERLHTKKTLLILDDVDDMEQLHALAGGPDWFGRGSRVIITTRDKHLLRSHGIEKENVIFTDPHRGYRNTSLSQFEPPLKKQRLVEVVVSETEIWQQQHLALLSLQQQMALLPQQQRITVLSGMWNLVLSETKQSTSKKKHAEVGVSETEILQQQHLALVSGMQNLVLTETNEEHLC</sequence>
<dbReference type="SMART" id="SM00255">
    <property type="entry name" value="TIR"/>
    <property type="match status" value="1"/>
</dbReference>
<keyword evidence="1" id="KW-0520">NAD</keyword>
<dbReference type="InterPro" id="IPR044974">
    <property type="entry name" value="Disease_R_plants"/>
</dbReference>
<protein>
    <submittedName>
        <fullName evidence="3">Toll-interleukin-resistance (TIR) domain protein</fullName>
    </submittedName>
</protein>
<dbReference type="SUPFAM" id="SSF52200">
    <property type="entry name" value="Toll/Interleukin receptor TIR domain"/>
    <property type="match status" value="1"/>
</dbReference>
<keyword evidence="5" id="KW-1185">Reference proteome</keyword>
<dbReference type="Proteomes" id="UP000002051">
    <property type="component" value="Chromosome 6"/>
</dbReference>
<dbReference type="GO" id="GO:0006952">
    <property type="term" value="P:defense response"/>
    <property type="evidence" value="ECO:0007669"/>
    <property type="project" value="InterPro"/>
</dbReference>
<evidence type="ECO:0000313" key="4">
    <source>
        <dbReference type="EnsemblPlants" id="KEH26857"/>
    </source>
</evidence>
<reference evidence="3 5" key="2">
    <citation type="journal article" date="2014" name="BMC Genomics">
        <title>An improved genome release (version Mt4.0) for the model legume Medicago truncatula.</title>
        <authorList>
            <person name="Tang H."/>
            <person name="Krishnakumar V."/>
            <person name="Bidwell S."/>
            <person name="Rosen B."/>
            <person name="Chan A."/>
            <person name="Zhou S."/>
            <person name="Gentzbittel L."/>
            <person name="Childs K.L."/>
            <person name="Yandell M."/>
            <person name="Gundlach H."/>
            <person name="Mayer K.F."/>
            <person name="Schwartz D.C."/>
            <person name="Town C.D."/>
        </authorList>
    </citation>
    <scope>GENOME REANNOTATION</scope>
    <source>
        <strain evidence="3">A17</strain>
        <strain evidence="4 5">cv. Jemalong A17</strain>
    </source>
</reference>
<dbReference type="PANTHER" id="PTHR11017">
    <property type="entry name" value="LEUCINE-RICH REPEAT-CONTAINING PROTEIN"/>
    <property type="match status" value="1"/>
</dbReference>
<dbReference type="STRING" id="3880.A0A072UB76"/>
<evidence type="ECO:0000313" key="3">
    <source>
        <dbReference type="EMBL" id="KEH26857.1"/>
    </source>
</evidence>
<dbReference type="InterPro" id="IPR000157">
    <property type="entry name" value="TIR_dom"/>
</dbReference>
<dbReference type="Pfam" id="PF01582">
    <property type="entry name" value="TIR"/>
    <property type="match status" value="1"/>
</dbReference>
<dbReference type="AlphaFoldDB" id="A0A072UB76"/>
<dbReference type="InterPro" id="IPR035897">
    <property type="entry name" value="Toll_tir_struct_dom_sf"/>
</dbReference>
<gene>
    <name evidence="3" type="ordered locus">MTR_6g478010</name>
</gene>
<evidence type="ECO:0000313" key="5">
    <source>
        <dbReference type="Proteomes" id="UP000002051"/>
    </source>
</evidence>
<dbReference type="Pfam" id="PF00931">
    <property type="entry name" value="NB-ARC"/>
    <property type="match status" value="1"/>
</dbReference>
<dbReference type="HOGENOM" id="CLU_001561_2_3_1"/>
<dbReference type="EMBL" id="CM001222">
    <property type="protein sequence ID" value="KEH26857.1"/>
    <property type="molecule type" value="Genomic_DNA"/>
</dbReference>
<accession>A0A072UB76</accession>
<dbReference type="SUPFAM" id="SSF52540">
    <property type="entry name" value="P-loop containing nucleoside triphosphate hydrolases"/>
    <property type="match status" value="1"/>
</dbReference>
<reference evidence="4" key="3">
    <citation type="submission" date="2015-04" db="UniProtKB">
        <authorList>
            <consortium name="EnsemblPlants"/>
        </authorList>
    </citation>
    <scope>IDENTIFICATION</scope>
    <source>
        <strain evidence="4">cv. Jemalong A17</strain>
    </source>
</reference>
<evidence type="ECO:0000259" key="2">
    <source>
        <dbReference type="PROSITE" id="PS50104"/>
    </source>
</evidence>
<evidence type="ECO:0000256" key="1">
    <source>
        <dbReference type="ARBA" id="ARBA00023027"/>
    </source>
</evidence>
<dbReference type="FunFam" id="3.40.50.10140:FF:000007">
    <property type="entry name" value="Disease resistance protein (TIR-NBS-LRR class)"/>
    <property type="match status" value="1"/>
</dbReference>
<dbReference type="PANTHER" id="PTHR11017:SF219">
    <property type="entry name" value="ARCHAEAL ATPASE"/>
    <property type="match status" value="1"/>
</dbReference>
<name>A0A072UB76_MEDTR</name>
<proteinExistence type="predicted"/>
<dbReference type="GO" id="GO:0007165">
    <property type="term" value="P:signal transduction"/>
    <property type="evidence" value="ECO:0007669"/>
    <property type="project" value="InterPro"/>
</dbReference>
<dbReference type="InterPro" id="IPR002182">
    <property type="entry name" value="NB-ARC"/>
</dbReference>
<reference evidence="3 5" key="1">
    <citation type="journal article" date="2011" name="Nature">
        <title>The Medicago genome provides insight into the evolution of rhizobial symbioses.</title>
        <authorList>
            <person name="Young N.D."/>
            <person name="Debelle F."/>
            <person name="Oldroyd G.E."/>
            <person name="Geurts R."/>
            <person name="Cannon S.B."/>
            <person name="Udvardi M.K."/>
            <person name="Benedito V.A."/>
            <person name="Mayer K.F."/>
            <person name="Gouzy J."/>
            <person name="Schoof H."/>
            <person name="Van de Peer Y."/>
            <person name="Proost S."/>
            <person name="Cook D.R."/>
            <person name="Meyers B.C."/>
            <person name="Spannagl M."/>
            <person name="Cheung F."/>
            <person name="De Mita S."/>
            <person name="Krishnakumar V."/>
            <person name="Gundlach H."/>
            <person name="Zhou S."/>
            <person name="Mudge J."/>
            <person name="Bharti A.K."/>
            <person name="Murray J.D."/>
            <person name="Naoumkina M.A."/>
            <person name="Rosen B."/>
            <person name="Silverstein K.A."/>
            <person name="Tang H."/>
            <person name="Rombauts S."/>
            <person name="Zhao P.X."/>
            <person name="Zhou P."/>
            <person name="Barbe V."/>
            <person name="Bardou P."/>
            <person name="Bechner M."/>
            <person name="Bellec A."/>
            <person name="Berger A."/>
            <person name="Berges H."/>
            <person name="Bidwell S."/>
            <person name="Bisseling T."/>
            <person name="Choisne N."/>
            <person name="Couloux A."/>
            <person name="Denny R."/>
            <person name="Deshpande S."/>
            <person name="Dai X."/>
            <person name="Doyle J.J."/>
            <person name="Dudez A.M."/>
            <person name="Farmer A.D."/>
            <person name="Fouteau S."/>
            <person name="Franken C."/>
            <person name="Gibelin C."/>
            <person name="Gish J."/>
            <person name="Goldstein S."/>
            <person name="Gonzalez A.J."/>
            <person name="Green P.J."/>
            <person name="Hallab A."/>
            <person name="Hartog M."/>
            <person name="Hua A."/>
            <person name="Humphray S.J."/>
            <person name="Jeong D.H."/>
            <person name="Jing Y."/>
            <person name="Jocker A."/>
            <person name="Kenton S.M."/>
            <person name="Kim D.J."/>
            <person name="Klee K."/>
            <person name="Lai H."/>
            <person name="Lang C."/>
            <person name="Lin S."/>
            <person name="Macmil S.L."/>
            <person name="Magdelenat G."/>
            <person name="Matthews L."/>
            <person name="McCorrison J."/>
            <person name="Monaghan E.L."/>
            <person name="Mun J.H."/>
            <person name="Najar F.Z."/>
            <person name="Nicholson C."/>
            <person name="Noirot C."/>
            <person name="O'Bleness M."/>
            <person name="Paule C.R."/>
            <person name="Poulain J."/>
            <person name="Prion F."/>
            <person name="Qin B."/>
            <person name="Qu C."/>
            <person name="Retzel E.F."/>
            <person name="Riddle C."/>
            <person name="Sallet E."/>
            <person name="Samain S."/>
            <person name="Samson N."/>
            <person name="Sanders I."/>
            <person name="Saurat O."/>
            <person name="Scarpelli C."/>
            <person name="Schiex T."/>
            <person name="Segurens B."/>
            <person name="Severin A.J."/>
            <person name="Sherrier D.J."/>
            <person name="Shi R."/>
            <person name="Sims S."/>
            <person name="Singer S.R."/>
            <person name="Sinharoy S."/>
            <person name="Sterck L."/>
            <person name="Viollet A."/>
            <person name="Wang B.B."/>
            <person name="Wang K."/>
            <person name="Wang M."/>
            <person name="Wang X."/>
            <person name="Warfsmann J."/>
            <person name="Weissenbach J."/>
            <person name="White D.D."/>
            <person name="White J.D."/>
            <person name="Wiley G.B."/>
            <person name="Wincker P."/>
            <person name="Xing Y."/>
            <person name="Yang L."/>
            <person name="Yao Z."/>
            <person name="Ying F."/>
            <person name="Zhai J."/>
            <person name="Zhou L."/>
            <person name="Zuber A."/>
            <person name="Denarie J."/>
            <person name="Dixon R.A."/>
            <person name="May G.D."/>
            <person name="Schwartz D.C."/>
            <person name="Rogers J."/>
            <person name="Quetier F."/>
            <person name="Town C.D."/>
            <person name="Roe B.A."/>
        </authorList>
    </citation>
    <scope>NUCLEOTIDE SEQUENCE [LARGE SCALE GENOMIC DNA]</scope>
    <source>
        <strain evidence="3">A17</strain>
        <strain evidence="4 5">cv. Jemalong A17</strain>
    </source>
</reference>
<dbReference type="InterPro" id="IPR027417">
    <property type="entry name" value="P-loop_NTPase"/>
</dbReference>
<dbReference type="GO" id="GO:0043531">
    <property type="term" value="F:ADP binding"/>
    <property type="evidence" value="ECO:0007669"/>
    <property type="project" value="InterPro"/>
</dbReference>